<evidence type="ECO:0000313" key="3">
    <source>
        <dbReference type="Proteomes" id="UP000294692"/>
    </source>
</evidence>
<reference evidence="2 3" key="1">
    <citation type="submission" date="2019-03" db="EMBL/GenBank/DDBJ databases">
        <title>Genomic Encyclopedia of Type Strains, Phase IV (KMG-IV): sequencing the most valuable type-strain genomes for metagenomic binning, comparative biology and taxonomic classification.</title>
        <authorList>
            <person name="Goeker M."/>
        </authorList>
    </citation>
    <scope>NUCLEOTIDE SEQUENCE [LARGE SCALE GENOMIC DNA]</scope>
    <source>
        <strain evidence="2 3">DSM 100048</strain>
    </source>
</reference>
<proteinExistence type="predicted"/>
<comment type="caution">
    <text evidence="2">The sequence shown here is derived from an EMBL/GenBank/DDBJ whole genome shotgun (WGS) entry which is preliminary data.</text>
</comment>
<dbReference type="OrthoDB" id="8681001at2"/>
<dbReference type="EMBL" id="SMBX01000015">
    <property type="protein sequence ID" value="TCU92212.1"/>
    <property type="molecule type" value="Genomic_DNA"/>
</dbReference>
<dbReference type="Proteomes" id="UP000294692">
    <property type="component" value="Unassembled WGS sequence"/>
</dbReference>
<evidence type="ECO:0008006" key="4">
    <source>
        <dbReference type="Google" id="ProtNLM"/>
    </source>
</evidence>
<organism evidence="2 3">
    <name type="scientific">Paracandidimonas soli</name>
    <dbReference type="NCBI Taxonomy" id="1917182"/>
    <lineage>
        <taxon>Bacteria</taxon>
        <taxon>Pseudomonadati</taxon>
        <taxon>Pseudomonadota</taxon>
        <taxon>Betaproteobacteria</taxon>
        <taxon>Burkholderiales</taxon>
        <taxon>Alcaligenaceae</taxon>
        <taxon>Paracandidimonas</taxon>
    </lineage>
</organism>
<sequence>MSEFLPMAILVFLLGLGGLETAWWLFTRQAVSLALLEAARAGSTQHASPQAIAAAFETGLRPLHAGAGANAAARLQASLQRHRSQTGGPPWRIEILQPDAGSFRQYGSPNLPLAKSTGMPAIDNDYQYEQYRLNPVVPPDGPTIYQANTLSLRLTYLHRPLLPGIAVLLRSIRSETGGYADEAMRHGLLPMMRYLQLGMESHPLRWPGLPDGRVVMGAAKLPPAAEAKPPAFSCSGGWCLQPQQAITDPTPGGPDSGGSSPTPPLPDEQAPLPGGHGTEPSTPPGEPLPGEDEFPVCETGM</sequence>
<evidence type="ECO:0000256" key="1">
    <source>
        <dbReference type="SAM" id="MobiDB-lite"/>
    </source>
</evidence>
<evidence type="ECO:0000313" key="2">
    <source>
        <dbReference type="EMBL" id="TCU92212.1"/>
    </source>
</evidence>
<accession>A0A4R3UMV2</accession>
<name>A0A4R3UMV2_9BURK</name>
<feature type="region of interest" description="Disordered" evidence="1">
    <location>
        <begin position="239"/>
        <end position="301"/>
    </location>
</feature>
<dbReference type="AlphaFoldDB" id="A0A4R3UMV2"/>
<keyword evidence="3" id="KW-1185">Reference proteome</keyword>
<protein>
    <recommendedName>
        <fullName evidence="4">TadE-like protein</fullName>
    </recommendedName>
</protein>
<dbReference type="RefSeq" id="WP_132478296.1">
    <property type="nucleotide sequence ID" value="NZ_SMBX01000015.1"/>
</dbReference>
<gene>
    <name evidence="2" type="ORF">EV686_1151</name>
</gene>